<feature type="region of interest" description="Disordered" evidence="1">
    <location>
        <begin position="67"/>
        <end position="133"/>
    </location>
</feature>
<keyword evidence="3" id="KW-1185">Reference proteome</keyword>
<organism evidence="2 3">
    <name type="scientific">Morchella conica CCBAS932</name>
    <dbReference type="NCBI Taxonomy" id="1392247"/>
    <lineage>
        <taxon>Eukaryota</taxon>
        <taxon>Fungi</taxon>
        <taxon>Dikarya</taxon>
        <taxon>Ascomycota</taxon>
        <taxon>Pezizomycotina</taxon>
        <taxon>Pezizomycetes</taxon>
        <taxon>Pezizales</taxon>
        <taxon>Morchellaceae</taxon>
        <taxon>Morchella</taxon>
    </lineage>
</organism>
<reference evidence="2 3" key="1">
    <citation type="journal article" date="2018" name="Nat. Ecol. Evol.">
        <title>Pezizomycetes genomes reveal the molecular basis of ectomycorrhizal truffle lifestyle.</title>
        <authorList>
            <person name="Murat C."/>
            <person name="Payen T."/>
            <person name="Noel B."/>
            <person name="Kuo A."/>
            <person name="Morin E."/>
            <person name="Chen J."/>
            <person name="Kohler A."/>
            <person name="Krizsan K."/>
            <person name="Balestrini R."/>
            <person name="Da Silva C."/>
            <person name="Montanini B."/>
            <person name="Hainaut M."/>
            <person name="Levati E."/>
            <person name="Barry K.W."/>
            <person name="Belfiori B."/>
            <person name="Cichocki N."/>
            <person name="Clum A."/>
            <person name="Dockter R.B."/>
            <person name="Fauchery L."/>
            <person name="Guy J."/>
            <person name="Iotti M."/>
            <person name="Le Tacon F."/>
            <person name="Lindquist E.A."/>
            <person name="Lipzen A."/>
            <person name="Malagnac F."/>
            <person name="Mello A."/>
            <person name="Molinier V."/>
            <person name="Miyauchi S."/>
            <person name="Poulain J."/>
            <person name="Riccioni C."/>
            <person name="Rubini A."/>
            <person name="Sitrit Y."/>
            <person name="Splivallo R."/>
            <person name="Traeger S."/>
            <person name="Wang M."/>
            <person name="Zifcakova L."/>
            <person name="Wipf D."/>
            <person name="Zambonelli A."/>
            <person name="Paolocci F."/>
            <person name="Nowrousian M."/>
            <person name="Ottonello S."/>
            <person name="Baldrian P."/>
            <person name="Spatafora J.W."/>
            <person name="Henrissat B."/>
            <person name="Nagy L.G."/>
            <person name="Aury J.M."/>
            <person name="Wincker P."/>
            <person name="Grigoriev I.V."/>
            <person name="Bonfante P."/>
            <person name="Martin F.M."/>
        </authorList>
    </citation>
    <scope>NUCLEOTIDE SEQUENCE [LARGE SCALE GENOMIC DNA]</scope>
    <source>
        <strain evidence="2 3">CCBAS932</strain>
    </source>
</reference>
<accession>A0A3N4L4Y1</accession>
<dbReference type="EMBL" id="ML119112">
    <property type="protein sequence ID" value="RPB15691.1"/>
    <property type="molecule type" value="Genomic_DNA"/>
</dbReference>
<evidence type="ECO:0000256" key="1">
    <source>
        <dbReference type="SAM" id="MobiDB-lite"/>
    </source>
</evidence>
<feature type="compositionally biased region" description="Acidic residues" evidence="1">
    <location>
        <begin position="117"/>
        <end position="133"/>
    </location>
</feature>
<evidence type="ECO:0000313" key="3">
    <source>
        <dbReference type="Proteomes" id="UP000277580"/>
    </source>
</evidence>
<proteinExistence type="predicted"/>
<protein>
    <submittedName>
        <fullName evidence="2">Uncharacterized protein</fullName>
    </submittedName>
</protein>
<dbReference type="OrthoDB" id="5403747at2759"/>
<evidence type="ECO:0000313" key="2">
    <source>
        <dbReference type="EMBL" id="RPB15691.1"/>
    </source>
</evidence>
<sequence length="133" mass="14464">MTDTEKPTAKNTKNEGQFWLAVFECCESPPKIDFDKLAEKCNYKNATTARVMFNGKRKALRDAELALNGGTGAAAPPVSPKRGRKPKPKADGEDGEDGGEPVKKRGRGRPKKVVAAQEEEEEQITTAEEDAST</sequence>
<dbReference type="InParanoid" id="A0A3N4L4Y1"/>
<dbReference type="AlphaFoldDB" id="A0A3N4L4Y1"/>
<name>A0A3N4L4Y1_9PEZI</name>
<dbReference type="Proteomes" id="UP000277580">
    <property type="component" value="Unassembled WGS sequence"/>
</dbReference>
<gene>
    <name evidence="2" type="ORF">P167DRAFT_562940</name>
</gene>